<dbReference type="InterPro" id="IPR011250">
    <property type="entry name" value="OMP/PagP_B-barrel"/>
</dbReference>
<sequence length="213" mass="23297">MKQKCLWWFLVMIVSVGFVCVMGGDSWASERTLGWSTGVSFGPSWFLNGDFGTGGSGRVFLEYAPYIPEVGIRLTGGYFYFEDTVTTGSGTFSASKDANYTNAYVTGGIVYRLSRRHIVPFLEGNLGVYHYDKDKVEASGVGPIIDGEQVSSYAIVDTKTGFAFGVNGGGGVEWFMSDRLSLSLESLIHLTLGEESDQIFDVTAMFRFLPGKK</sequence>
<dbReference type="AlphaFoldDB" id="A0A2G6KJN9"/>
<name>A0A2G6KJN9_9BACT</name>
<accession>A0A2G6KJN9</accession>
<proteinExistence type="predicted"/>
<comment type="caution">
    <text evidence="2">The sequence shown here is derived from an EMBL/GenBank/DDBJ whole genome shotgun (WGS) entry which is preliminary data.</text>
</comment>
<protein>
    <submittedName>
        <fullName evidence="2">Uncharacterized protein</fullName>
    </submittedName>
</protein>
<reference evidence="2 3" key="1">
    <citation type="submission" date="2017-10" db="EMBL/GenBank/DDBJ databases">
        <title>Novel microbial diversity and functional potential in the marine mammal oral microbiome.</title>
        <authorList>
            <person name="Dudek N.K."/>
            <person name="Sun C.L."/>
            <person name="Burstein D."/>
            <person name="Kantor R.S."/>
            <person name="Aliaga Goltsman D.S."/>
            <person name="Bik E.M."/>
            <person name="Thomas B.C."/>
            <person name="Banfield J.F."/>
            <person name="Relman D.A."/>
        </authorList>
    </citation>
    <scope>NUCLEOTIDE SEQUENCE [LARGE SCALE GENOMIC DNA]</scope>
    <source>
        <strain evidence="2">DOLJORAL78_47_16</strain>
    </source>
</reference>
<evidence type="ECO:0000313" key="3">
    <source>
        <dbReference type="Proteomes" id="UP000230821"/>
    </source>
</evidence>
<evidence type="ECO:0000256" key="1">
    <source>
        <dbReference type="SAM" id="Phobius"/>
    </source>
</evidence>
<dbReference type="SUPFAM" id="SSF56925">
    <property type="entry name" value="OMPA-like"/>
    <property type="match status" value="1"/>
</dbReference>
<keyword evidence="1" id="KW-0812">Transmembrane</keyword>
<keyword evidence="1" id="KW-0472">Membrane</keyword>
<keyword evidence="1" id="KW-1133">Transmembrane helix</keyword>
<gene>
    <name evidence="2" type="ORF">CSA56_02580</name>
</gene>
<dbReference type="Gene3D" id="2.40.160.20">
    <property type="match status" value="1"/>
</dbReference>
<evidence type="ECO:0000313" key="2">
    <source>
        <dbReference type="EMBL" id="PIE35857.1"/>
    </source>
</evidence>
<dbReference type="EMBL" id="PDSK01000031">
    <property type="protein sequence ID" value="PIE35857.1"/>
    <property type="molecule type" value="Genomic_DNA"/>
</dbReference>
<organism evidence="2 3">
    <name type="scientific">candidate division KSB3 bacterium</name>
    <dbReference type="NCBI Taxonomy" id="2044937"/>
    <lineage>
        <taxon>Bacteria</taxon>
        <taxon>candidate division KSB3</taxon>
    </lineage>
</organism>
<feature type="transmembrane region" description="Helical" evidence="1">
    <location>
        <begin position="6"/>
        <end position="24"/>
    </location>
</feature>
<dbReference type="Proteomes" id="UP000230821">
    <property type="component" value="Unassembled WGS sequence"/>
</dbReference>